<organism evidence="8 9">
    <name type="scientific">Defluviicoccus vanus</name>
    <dbReference type="NCBI Taxonomy" id="111831"/>
    <lineage>
        <taxon>Bacteria</taxon>
        <taxon>Pseudomonadati</taxon>
        <taxon>Pseudomonadota</taxon>
        <taxon>Alphaproteobacteria</taxon>
        <taxon>Rhodospirillales</taxon>
        <taxon>Rhodospirillaceae</taxon>
        <taxon>Defluviicoccus</taxon>
    </lineage>
</organism>
<evidence type="ECO:0000256" key="4">
    <source>
        <dbReference type="ARBA" id="ARBA00022777"/>
    </source>
</evidence>
<evidence type="ECO:0000313" key="8">
    <source>
        <dbReference type="EMBL" id="QNT68738.1"/>
    </source>
</evidence>
<comment type="similarity">
    <text evidence="1 6">Belongs to the carbohydrate kinase PfkB family.</text>
</comment>
<dbReference type="InterPro" id="IPR002173">
    <property type="entry name" value="Carboh/pur_kinase_PfkB_CS"/>
</dbReference>
<proteinExistence type="inferred from homology"/>
<evidence type="ECO:0000259" key="7">
    <source>
        <dbReference type="Pfam" id="PF00294"/>
    </source>
</evidence>
<dbReference type="PANTHER" id="PTHR46566:SF2">
    <property type="entry name" value="ATP-DEPENDENT 6-PHOSPHOFRUCTOKINASE ISOZYME 2"/>
    <property type="match status" value="1"/>
</dbReference>
<evidence type="ECO:0000313" key="9">
    <source>
        <dbReference type="Proteomes" id="UP000516369"/>
    </source>
</evidence>
<dbReference type="PROSITE" id="PS00583">
    <property type="entry name" value="PFKB_KINASES_1"/>
    <property type="match status" value="1"/>
</dbReference>
<dbReference type="PANTHER" id="PTHR46566">
    <property type="entry name" value="1-PHOSPHOFRUCTOKINASE-RELATED"/>
    <property type="match status" value="1"/>
</dbReference>
<gene>
    <name evidence="8" type="ORF">HQ394_04340</name>
</gene>
<evidence type="ECO:0000256" key="5">
    <source>
        <dbReference type="ARBA" id="ARBA00022840"/>
    </source>
</evidence>
<dbReference type="InterPro" id="IPR029056">
    <property type="entry name" value="Ribokinase-like"/>
</dbReference>
<dbReference type="InterPro" id="IPR011611">
    <property type="entry name" value="PfkB_dom"/>
</dbReference>
<dbReference type="KEGG" id="dvn:HQ394_04340"/>
<keyword evidence="5" id="KW-0067">ATP-binding</keyword>
<dbReference type="CDD" id="cd01164">
    <property type="entry name" value="FruK_PfkB_like"/>
    <property type="match status" value="1"/>
</dbReference>
<evidence type="ECO:0000256" key="3">
    <source>
        <dbReference type="ARBA" id="ARBA00022741"/>
    </source>
</evidence>
<dbReference type="Gene3D" id="3.40.1190.20">
    <property type="match status" value="1"/>
</dbReference>
<accession>A0A7H1MZ52</accession>
<keyword evidence="2 6" id="KW-0808">Transferase</keyword>
<dbReference type="FunFam" id="3.40.1190.20:FF:000001">
    <property type="entry name" value="Phosphofructokinase"/>
    <property type="match status" value="1"/>
</dbReference>
<dbReference type="NCBIfam" id="TIGR03168">
    <property type="entry name" value="1-PFK"/>
    <property type="match status" value="1"/>
</dbReference>
<sequence length="318" mass="33568">MDPIITLTMNSSVDLHYDVAKMESVKKLRASEPLIFPGGGGINVSRVIKELGSHSIAVFTAGGPTGQFLREMLDKCGLLTRIVIINENTRISATIFETDTGEEYRPTPVGPSLSDGEWQACFDALFEFEASYIVATGSLPVGVPIDFYARVAEKAKSRGTRVILDTSGDALAAALEVGVFLFKPNLLELETFSGRAAETPEEQDALARQFVLDRKAEAVAVSLGADGALLATRDGCLRLSAPQVEVKSAVGAGDSFVAGMTFGLSQGRPIADAFSLGLATGTATVLTAGSELAHRADVERLYQEIVGRPLQLSTAAAA</sequence>
<dbReference type="SUPFAM" id="SSF53613">
    <property type="entry name" value="Ribokinase-like"/>
    <property type="match status" value="1"/>
</dbReference>
<dbReference type="GO" id="GO:0003872">
    <property type="term" value="F:6-phosphofructokinase activity"/>
    <property type="evidence" value="ECO:0007669"/>
    <property type="project" value="TreeGrafter"/>
</dbReference>
<dbReference type="Pfam" id="PF00294">
    <property type="entry name" value="PfkB"/>
    <property type="match status" value="1"/>
</dbReference>
<evidence type="ECO:0000256" key="2">
    <source>
        <dbReference type="ARBA" id="ARBA00022679"/>
    </source>
</evidence>
<dbReference type="InterPro" id="IPR017583">
    <property type="entry name" value="Tagatose/fructose_Pkinase"/>
</dbReference>
<dbReference type="GO" id="GO:0005524">
    <property type="term" value="F:ATP binding"/>
    <property type="evidence" value="ECO:0007669"/>
    <property type="project" value="UniProtKB-KW"/>
</dbReference>
<keyword evidence="9" id="KW-1185">Reference proteome</keyword>
<protein>
    <recommendedName>
        <fullName evidence="6">Phosphofructokinase</fullName>
    </recommendedName>
</protein>
<dbReference type="EMBL" id="CP053923">
    <property type="protein sequence ID" value="QNT68738.1"/>
    <property type="molecule type" value="Genomic_DNA"/>
</dbReference>
<keyword evidence="4 8" id="KW-0418">Kinase</keyword>
<dbReference type="PIRSF" id="PIRSF000535">
    <property type="entry name" value="1PFK/6PFK/LacC"/>
    <property type="match status" value="1"/>
</dbReference>
<dbReference type="Proteomes" id="UP000516369">
    <property type="component" value="Chromosome"/>
</dbReference>
<evidence type="ECO:0000256" key="1">
    <source>
        <dbReference type="ARBA" id="ARBA00010688"/>
    </source>
</evidence>
<dbReference type="GO" id="GO:0005829">
    <property type="term" value="C:cytosol"/>
    <property type="evidence" value="ECO:0007669"/>
    <property type="project" value="TreeGrafter"/>
</dbReference>
<name>A0A7H1MZ52_9PROT</name>
<feature type="domain" description="Carbohydrate kinase PfkB" evidence="7">
    <location>
        <begin position="13"/>
        <end position="290"/>
    </location>
</feature>
<evidence type="ECO:0000256" key="6">
    <source>
        <dbReference type="PIRNR" id="PIRNR000535"/>
    </source>
</evidence>
<reference evidence="8 9" key="1">
    <citation type="submission" date="2020-05" db="EMBL/GenBank/DDBJ databases">
        <title>Complete closed genome sequence of Defluviicoccus vanus.</title>
        <authorList>
            <person name="Bessarab I."/>
            <person name="Arumugam K."/>
            <person name="Maszenan A.M."/>
            <person name="Seviour R.J."/>
            <person name="Williams R.B."/>
        </authorList>
    </citation>
    <scope>NUCLEOTIDE SEQUENCE [LARGE SCALE GENOMIC DNA]</scope>
    <source>
        <strain evidence="8 9">Ben 114</strain>
    </source>
</reference>
<dbReference type="RefSeq" id="WP_190262172.1">
    <property type="nucleotide sequence ID" value="NZ_CP053923.1"/>
</dbReference>
<keyword evidence="3" id="KW-0547">Nucleotide-binding</keyword>
<dbReference type="AlphaFoldDB" id="A0A7H1MZ52"/>